<dbReference type="OrthoDB" id="9813379at2"/>
<dbReference type="Gene3D" id="2.60.120.1140">
    <property type="entry name" value="Protein of unknown function DUF192"/>
    <property type="match status" value="1"/>
</dbReference>
<proteinExistence type="predicted"/>
<dbReference type="InterPro" id="IPR003795">
    <property type="entry name" value="DUF192"/>
</dbReference>
<gene>
    <name evidence="1" type="ORF">SAMN04487861_10842</name>
</gene>
<sequence>MEKDVGGKKDVQLRLEIADSFWQRFLGLMGRKKLARGTGLLLAPCNSIHMCFMRFSIDAVYIDKEYRVLKVVRNLRPWIGISWCPKAWAVIEMNAGEAARYGLEKDMILHNKKVTD</sequence>
<organism evidence="1 2">
    <name type="scientific">Selenomonas ruminantium</name>
    <dbReference type="NCBI Taxonomy" id="971"/>
    <lineage>
        <taxon>Bacteria</taxon>
        <taxon>Bacillati</taxon>
        <taxon>Bacillota</taxon>
        <taxon>Negativicutes</taxon>
        <taxon>Selenomonadales</taxon>
        <taxon>Selenomonadaceae</taxon>
        <taxon>Selenomonas</taxon>
    </lineage>
</organism>
<evidence type="ECO:0008006" key="3">
    <source>
        <dbReference type="Google" id="ProtNLM"/>
    </source>
</evidence>
<evidence type="ECO:0000313" key="2">
    <source>
        <dbReference type="Proteomes" id="UP000183639"/>
    </source>
</evidence>
<dbReference type="EMBL" id="FOQK01000008">
    <property type="protein sequence ID" value="SFH91310.1"/>
    <property type="molecule type" value="Genomic_DNA"/>
</dbReference>
<evidence type="ECO:0000313" key="1">
    <source>
        <dbReference type="EMBL" id="SFH91310.1"/>
    </source>
</evidence>
<dbReference type="AlphaFoldDB" id="A0A1I3DX48"/>
<dbReference type="InterPro" id="IPR038695">
    <property type="entry name" value="Saro_0823-like_sf"/>
</dbReference>
<dbReference type="RefSeq" id="WP_075442830.1">
    <property type="nucleotide sequence ID" value="NZ_FOQK01000008.1"/>
</dbReference>
<reference evidence="1 2" key="1">
    <citation type="submission" date="2016-10" db="EMBL/GenBank/DDBJ databases">
        <authorList>
            <person name="de Groot N.N."/>
        </authorList>
    </citation>
    <scope>NUCLEOTIDE SEQUENCE [LARGE SCALE GENOMIC DNA]</scope>
    <source>
        <strain evidence="1 2">Z108</strain>
    </source>
</reference>
<dbReference type="Proteomes" id="UP000183639">
    <property type="component" value="Unassembled WGS sequence"/>
</dbReference>
<dbReference type="PANTHER" id="PTHR37953">
    <property type="entry name" value="UPF0127 PROTEIN MJ1496"/>
    <property type="match status" value="1"/>
</dbReference>
<protein>
    <recommendedName>
        <fullName evidence="3">DUF192 domain-containing protein</fullName>
    </recommendedName>
</protein>
<dbReference type="Pfam" id="PF02643">
    <property type="entry name" value="DUF192"/>
    <property type="match status" value="1"/>
</dbReference>
<name>A0A1I3DX48_SELRU</name>
<accession>A0A1I3DX48</accession>
<dbReference type="PANTHER" id="PTHR37953:SF1">
    <property type="entry name" value="UPF0127 PROTEIN MJ1496"/>
    <property type="match status" value="1"/>
</dbReference>